<dbReference type="OMA" id="DHHIALM"/>
<name>A0A1Y1IXF7_KLENI</name>
<feature type="region of interest" description="Disordered" evidence="1">
    <location>
        <begin position="1"/>
        <end position="27"/>
    </location>
</feature>
<proteinExistence type="predicted"/>
<evidence type="ECO:0000313" key="2">
    <source>
        <dbReference type="EMBL" id="GAQ93596.1"/>
    </source>
</evidence>
<dbReference type="AlphaFoldDB" id="A0A1Y1IXF7"/>
<feature type="region of interest" description="Disordered" evidence="1">
    <location>
        <begin position="66"/>
        <end position="120"/>
    </location>
</feature>
<accession>A0A1Y1IXF7</accession>
<feature type="non-terminal residue" evidence="2">
    <location>
        <position position="1"/>
    </location>
</feature>
<dbReference type="Proteomes" id="UP000054558">
    <property type="component" value="Unassembled WGS sequence"/>
</dbReference>
<feature type="compositionally biased region" description="Basic and acidic residues" evidence="1">
    <location>
        <begin position="105"/>
        <end position="117"/>
    </location>
</feature>
<evidence type="ECO:0000313" key="3">
    <source>
        <dbReference type="Proteomes" id="UP000054558"/>
    </source>
</evidence>
<gene>
    <name evidence="2" type="ORF">KFL_016930010</name>
</gene>
<keyword evidence="3" id="KW-1185">Reference proteome</keyword>
<sequence>TDPRYQGSEDQEHAGVQPHLLDEPKVGLQREVRVHRPEPFEVVTGNAQAAWARACSVRPVQISIGQPLRCRGGAGPRESKVPEAEEEGGATGGDSDSGEEEVSEGSDKAEEPCKEPTAEEAAVTVIPNKYRYYPPAQLLSAGKVYLDHHIALMERNFQTSPDDAALGEHRGPGWLRTPRWSQLKADELEAYVL</sequence>
<organism evidence="2 3">
    <name type="scientific">Klebsormidium nitens</name>
    <name type="common">Green alga</name>
    <name type="synonym">Ulothrix nitens</name>
    <dbReference type="NCBI Taxonomy" id="105231"/>
    <lineage>
        <taxon>Eukaryota</taxon>
        <taxon>Viridiplantae</taxon>
        <taxon>Streptophyta</taxon>
        <taxon>Klebsormidiophyceae</taxon>
        <taxon>Klebsormidiales</taxon>
        <taxon>Klebsormidiaceae</taxon>
        <taxon>Klebsormidium</taxon>
    </lineage>
</organism>
<protein>
    <submittedName>
        <fullName evidence="2">Uncharacterized protein</fullName>
    </submittedName>
</protein>
<reference evidence="2 3" key="1">
    <citation type="journal article" date="2014" name="Nat. Commun.">
        <title>Klebsormidium flaccidum genome reveals primary factors for plant terrestrial adaptation.</title>
        <authorList>
            <person name="Hori K."/>
            <person name="Maruyama F."/>
            <person name="Fujisawa T."/>
            <person name="Togashi T."/>
            <person name="Yamamoto N."/>
            <person name="Seo M."/>
            <person name="Sato S."/>
            <person name="Yamada T."/>
            <person name="Mori H."/>
            <person name="Tajima N."/>
            <person name="Moriyama T."/>
            <person name="Ikeuchi M."/>
            <person name="Watanabe M."/>
            <person name="Wada H."/>
            <person name="Kobayashi K."/>
            <person name="Saito M."/>
            <person name="Masuda T."/>
            <person name="Sasaki-Sekimoto Y."/>
            <person name="Mashiguchi K."/>
            <person name="Awai K."/>
            <person name="Shimojima M."/>
            <person name="Masuda S."/>
            <person name="Iwai M."/>
            <person name="Nobusawa T."/>
            <person name="Narise T."/>
            <person name="Kondo S."/>
            <person name="Saito H."/>
            <person name="Sato R."/>
            <person name="Murakawa M."/>
            <person name="Ihara Y."/>
            <person name="Oshima-Yamada Y."/>
            <person name="Ohtaka K."/>
            <person name="Satoh M."/>
            <person name="Sonobe K."/>
            <person name="Ishii M."/>
            <person name="Ohtani R."/>
            <person name="Kanamori-Sato M."/>
            <person name="Honoki R."/>
            <person name="Miyazaki D."/>
            <person name="Mochizuki H."/>
            <person name="Umetsu J."/>
            <person name="Higashi K."/>
            <person name="Shibata D."/>
            <person name="Kamiya Y."/>
            <person name="Sato N."/>
            <person name="Nakamura Y."/>
            <person name="Tabata S."/>
            <person name="Ida S."/>
            <person name="Kurokawa K."/>
            <person name="Ohta H."/>
        </authorList>
    </citation>
    <scope>NUCLEOTIDE SEQUENCE [LARGE SCALE GENOMIC DNA]</scope>
    <source>
        <strain evidence="2 3">NIES-2285</strain>
    </source>
</reference>
<evidence type="ECO:0000256" key="1">
    <source>
        <dbReference type="SAM" id="MobiDB-lite"/>
    </source>
</evidence>
<dbReference type="EMBL" id="DF238642">
    <property type="protein sequence ID" value="GAQ93596.1"/>
    <property type="molecule type" value="Genomic_DNA"/>
</dbReference>